<reference evidence="4" key="2">
    <citation type="submission" date="2025-08" db="UniProtKB">
        <authorList>
            <consortium name="RefSeq"/>
        </authorList>
    </citation>
    <scope>IDENTIFICATION</scope>
    <source>
        <tissue evidence="4">Leaf</tissue>
    </source>
</reference>
<feature type="coiled-coil region" evidence="1">
    <location>
        <begin position="195"/>
        <end position="222"/>
    </location>
</feature>
<dbReference type="GeneID" id="107781791"/>
<proteinExistence type="predicted"/>
<evidence type="ECO:0000313" key="3">
    <source>
        <dbReference type="Proteomes" id="UP000790787"/>
    </source>
</evidence>
<reference evidence="3" key="1">
    <citation type="journal article" date="2014" name="Nat. Commun.">
        <title>The tobacco genome sequence and its comparison with those of tomato and potato.</title>
        <authorList>
            <person name="Sierro N."/>
            <person name="Battey J.N."/>
            <person name="Ouadi S."/>
            <person name="Bakaher N."/>
            <person name="Bovet L."/>
            <person name="Willig A."/>
            <person name="Goepfert S."/>
            <person name="Peitsch M.C."/>
            <person name="Ivanov N.V."/>
        </authorList>
    </citation>
    <scope>NUCLEOTIDE SEQUENCE [LARGE SCALE GENOMIC DNA]</scope>
</reference>
<dbReference type="RefSeq" id="XP_016458048.1">
    <property type="nucleotide sequence ID" value="XM_016602562.2"/>
</dbReference>
<dbReference type="STRING" id="4097.A0A1S3Z0X6"/>
<dbReference type="RefSeq" id="XP_016458048.1">
    <property type="nucleotide sequence ID" value="XM_016602562.1"/>
</dbReference>
<dbReference type="Pfam" id="PF03004">
    <property type="entry name" value="Transposase_24"/>
    <property type="match status" value="1"/>
</dbReference>
<dbReference type="OMA" id="MWKYIKQ"/>
<evidence type="ECO:0000256" key="2">
    <source>
        <dbReference type="SAM" id="MobiDB-lite"/>
    </source>
</evidence>
<organism evidence="3 4">
    <name type="scientific">Nicotiana tabacum</name>
    <name type="common">Common tobacco</name>
    <dbReference type="NCBI Taxonomy" id="4097"/>
    <lineage>
        <taxon>Eukaryota</taxon>
        <taxon>Viridiplantae</taxon>
        <taxon>Streptophyta</taxon>
        <taxon>Embryophyta</taxon>
        <taxon>Tracheophyta</taxon>
        <taxon>Spermatophyta</taxon>
        <taxon>Magnoliopsida</taxon>
        <taxon>eudicotyledons</taxon>
        <taxon>Gunneridae</taxon>
        <taxon>Pentapetalae</taxon>
        <taxon>asterids</taxon>
        <taxon>lamiids</taxon>
        <taxon>Solanales</taxon>
        <taxon>Solanaceae</taxon>
        <taxon>Nicotianoideae</taxon>
        <taxon>Nicotianeae</taxon>
        <taxon>Nicotiana</taxon>
    </lineage>
</organism>
<feature type="region of interest" description="Disordered" evidence="2">
    <location>
        <begin position="70"/>
        <end position="111"/>
    </location>
</feature>
<keyword evidence="3" id="KW-1185">Reference proteome</keyword>
<dbReference type="Proteomes" id="UP000790787">
    <property type="component" value="Chromosome 8"/>
</dbReference>
<dbReference type="OrthoDB" id="1304697at2759"/>
<accession>A0A1S3Z0X6</accession>
<evidence type="ECO:0000256" key="1">
    <source>
        <dbReference type="SAM" id="Coils"/>
    </source>
</evidence>
<protein>
    <submittedName>
        <fullName evidence="4">Uncharacterized protein LOC107781791 isoform X1</fullName>
    </submittedName>
    <submittedName>
        <fullName evidence="4">Uncharacterized protein isoform X1</fullName>
    </submittedName>
</protein>
<dbReference type="KEGG" id="nta:107781791"/>
<gene>
    <name evidence="4" type="primary">LOC107781791</name>
</gene>
<sequence length="268" mass="30698">MQSVHGRSERKLIILSDLNQPIGPTDETVKELGSFLGTLARNSTFCPLNIHNWKKLNTKEDMWKYIKQTSKTNTENRKKLKNPHTAGKTGFATIREKKRKETSEDPSSKDMFVATRSRKTGRVCKESYEDTMHKIAEMEQIQTQEIEDDNQSVDAFATVMGPEHPGRVRLYERGVTKTILKQKSGNSGPSSKTTDEIMQQELEEMEEKMQQRLQKKFEEQQETWRQHITLNVVAQLRHLNPDLRVDPNMLTFSGCSLGEASSTQQAAI</sequence>
<feature type="compositionally biased region" description="Basic and acidic residues" evidence="2">
    <location>
        <begin position="99"/>
        <end position="108"/>
    </location>
</feature>
<keyword evidence="1" id="KW-0175">Coiled coil</keyword>
<dbReference type="PANTHER" id="PTHR31881">
    <property type="match status" value="1"/>
</dbReference>
<dbReference type="PaxDb" id="4097-A0A1S3Z0X6"/>
<dbReference type="PANTHER" id="PTHR31881:SF6">
    <property type="entry name" value="OS09G0494600 PROTEIN"/>
    <property type="match status" value="1"/>
</dbReference>
<dbReference type="InterPro" id="IPR004252">
    <property type="entry name" value="Probable_transposase_24"/>
</dbReference>
<evidence type="ECO:0000313" key="4">
    <source>
        <dbReference type="RefSeq" id="XP_016458048.1"/>
    </source>
</evidence>
<name>A0A1S3Z0X6_TOBAC</name>
<dbReference type="AlphaFoldDB" id="A0A1S3Z0X6"/>